<dbReference type="PANTHER" id="PTHR32089:SF119">
    <property type="entry name" value="METHYL-ACCEPTING CHEMOTAXIS PROTEIN CTPL"/>
    <property type="match status" value="1"/>
</dbReference>
<dbReference type="Pfam" id="PF00015">
    <property type="entry name" value="MCPsignal"/>
    <property type="match status" value="1"/>
</dbReference>
<dbReference type="KEGG" id="pmes:FX988_00647"/>
<feature type="domain" description="HAMP" evidence="10">
    <location>
        <begin position="175"/>
        <end position="229"/>
    </location>
</feature>
<dbReference type="Pfam" id="PF00672">
    <property type="entry name" value="HAMP"/>
    <property type="match status" value="1"/>
</dbReference>
<dbReference type="EMBL" id="CP047656">
    <property type="protein sequence ID" value="QHJ10435.1"/>
    <property type="molecule type" value="Genomic_DNA"/>
</dbReference>
<dbReference type="GO" id="GO:0007165">
    <property type="term" value="P:signal transduction"/>
    <property type="evidence" value="ECO:0007669"/>
    <property type="project" value="UniProtKB-KW"/>
</dbReference>
<proteinExistence type="inferred from homology"/>
<protein>
    <submittedName>
        <fullName evidence="11">Methyl-accepting chemotaxis protein McpU</fullName>
    </submittedName>
</protein>
<dbReference type="InterPro" id="IPR004089">
    <property type="entry name" value="MCPsignal_dom"/>
</dbReference>
<evidence type="ECO:0000259" key="9">
    <source>
        <dbReference type="PROSITE" id="PS50111"/>
    </source>
</evidence>
<keyword evidence="3 8" id="KW-1133">Transmembrane helix</keyword>
<dbReference type="RefSeq" id="WP_160178311.1">
    <property type="nucleotide sequence ID" value="NZ_CP047656.1"/>
</dbReference>
<dbReference type="FunFam" id="1.10.287.950:FF:000001">
    <property type="entry name" value="Methyl-accepting chemotaxis sensory transducer"/>
    <property type="match status" value="1"/>
</dbReference>
<keyword evidence="5 7" id="KW-0807">Transducer</keyword>
<dbReference type="InterPro" id="IPR003660">
    <property type="entry name" value="HAMP_dom"/>
</dbReference>
<comment type="subcellular location">
    <subcellularLocation>
        <location evidence="1">Membrane</location>
        <topology evidence="1">Multi-pass membrane protein</topology>
    </subcellularLocation>
</comment>
<sequence>MNLRKKLNLVTFIVVTLTLVVFQIITTSINQVSLADKVAKSAENTTERLSITLADSLWNYNIDNATQIATAELGTNDLVEMRAFNRDNERLFSVTWDEQNQHTTTNEFTGDVHLRVKKTIQFKDQEDLIDAGSIELTFSSATLDNALSDAIFHSIIQIVILDAVLMCFMSIFISKLVVAPLENITARVQDIAHGNGDLTQRVNYTSSDELGVLTTGINRFIDNVHSVVSEIVSVSKTLDASANDSQTNVEQLNTQVQDLNSQVSMILSAVQALDQTALDVAHKASQSSNITQGTSALASEGMRKVNSSSALIQTLAQNMQESTSKTEMLEKHSQSIDTVIQVIKGIADQTNLLALNAAIEAARAGEQGRGFAVVADEVRTLAQRTQVSTGQITEIIEKLQQQSAETLAVMQNGQKMMAENVDSVAEAEHTFSDIKHAIESSLKGAQGIATDTDNQKNTLGEIKQNVENIKDSNERTLHIAQRSSAINQQIVQMSHSVAELSEKFKI</sequence>
<dbReference type="AlphaFoldDB" id="A0A857JEJ0"/>
<dbReference type="PANTHER" id="PTHR32089">
    <property type="entry name" value="METHYL-ACCEPTING CHEMOTAXIS PROTEIN MCPB"/>
    <property type="match status" value="1"/>
</dbReference>
<dbReference type="SMART" id="SM00283">
    <property type="entry name" value="MA"/>
    <property type="match status" value="1"/>
</dbReference>
<organism evidence="11 12">
    <name type="scientific">Paraglaciecola mesophila</name>
    <dbReference type="NCBI Taxonomy" id="197222"/>
    <lineage>
        <taxon>Bacteria</taxon>
        <taxon>Pseudomonadati</taxon>
        <taxon>Pseudomonadota</taxon>
        <taxon>Gammaproteobacteria</taxon>
        <taxon>Alteromonadales</taxon>
        <taxon>Alteromonadaceae</taxon>
        <taxon>Paraglaciecola</taxon>
    </lineage>
</organism>
<keyword evidence="12" id="KW-1185">Reference proteome</keyword>
<keyword evidence="4 8" id="KW-0472">Membrane</keyword>
<evidence type="ECO:0000313" key="12">
    <source>
        <dbReference type="Proteomes" id="UP000464524"/>
    </source>
</evidence>
<name>A0A857JEJ0_9ALTE</name>
<dbReference type="SUPFAM" id="SSF58104">
    <property type="entry name" value="Methyl-accepting chemotaxis protein (MCP) signaling domain"/>
    <property type="match status" value="1"/>
</dbReference>
<feature type="transmembrane region" description="Helical" evidence="8">
    <location>
        <begin position="7"/>
        <end position="25"/>
    </location>
</feature>
<dbReference type="CDD" id="cd11386">
    <property type="entry name" value="MCP_signal"/>
    <property type="match status" value="1"/>
</dbReference>
<evidence type="ECO:0000256" key="8">
    <source>
        <dbReference type="SAM" id="Phobius"/>
    </source>
</evidence>
<keyword evidence="2 8" id="KW-0812">Transmembrane</keyword>
<evidence type="ECO:0000256" key="4">
    <source>
        <dbReference type="ARBA" id="ARBA00023136"/>
    </source>
</evidence>
<feature type="domain" description="Methyl-accepting transducer" evidence="9">
    <location>
        <begin position="234"/>
        <end position="470"/>
    </location>
</feature>
<evidence type="ECO:0000313" key="11">
    <source>
        <dbReference type="EMBL" id="QHJ10435.1"/>
    </source>
</evidence>
<dbReference type="OrthoDB" id="2489132at2"/>
<gene>
    <name evidence="11" type="ORF">FX988_00647</name>
</gene>
<evidence type="ECO:0000256" key="5">
    <source>
        <dbReference type="ARBA" id="ARBA00023224"/>
    </source>
</evidence>
<accession>A0A857JEJ0</accession>
<reference evidence="11 12" key="1">
    <citation type="submission" date="2019-12" db="EMBL/GenBank/DDBJ databases">
        <title>Genome sequencing and assembly of endphytes of Porphyra tenera.</title>
        <authorList>
            <person name="Park J.M."/>
            <person name="Shin R."/>
            <person name="Jo S.H."/>
        </authorList>
    </citation>
    <scope>NUCLEOTIDE SEQUENCE [LARGE SCALE GENOMIC DNA]</scope>
    <source>
        <strain evidence="11 12">GPM4</strain>
    </source>
</reference>
<comment type="similarity">
    <text evidence="6">Belongs to the methyl-accepting chemotaxis (MCP) protein family.</text>
</comment>
<dbReference type="Proteomes" id="UP000464524">
    <property type="component" value="Chromosome"/>
</dbReference>
<evidence type="ECO:0000256" key="3">
    <source>
        <dbReference type="ARBA" id="ARBA00022989"/>
    </source>
</evidence>
<evidence type="ECO:0000256" key="1">
    <source>
        <dbReference type="ARBA" id="ARBA00004141"/>
    </source>
</evidence>
<dbReference type="SMART" id="SM00304">
    <property type="entry name" value="HAMP"/>
    <property type="match status" value="1"/>
</dbReference>
<dbReference type="Gene3D" id="1.10.287.950">
    <property type="entry name" value="Methyl-accepting chemotaxis protein"/>
    <property type="match status" value="1"/>
</dbReference>
<dbReference type="PROSITE" id="PS50111">
    <property type="entry name" value="CHEMOTAXIS_TRANSDUC_2"/>
    <property type="match status" value="1"/>
</dbReference>
<dbReference type="CDD" id="cd06225">
    <property type="entry name" value="HAMP"/>
    <property type="match status" value="1"/>
</dbReference>
<dbReference type="GO" id="GO:0016020">
    <property type="term" value="C:membrane"/>
    <property type="evidence" value="ECO:0007669"/>
    <property type="project" value="UniProtKB-SubCell"/>
</dbReference>
<evidence type="ECO:0000256" key="2">
    <source>
        <dbReference type="ARBA" id="ARBA00022692"/>
    </source>
</evidence>
<evidence type="ECO:0000259" key="10">
    <source>
        <dbReference type="PROSITE" id="PS50885"/>
    </source>
</evidence>
<evidence type="ECO:0000256" key="7">
    <source>
        <dbReference type="PROSITE-ProRule" id="PRU00284"/>
    </source>
</evidence>
<dbReference type="GO" id="GO:0006935">
    <property type="term" value="P:chemotaxis"/>
    <property type="evidence" value="ECO:0007669"/>
    <property type="project" value="UniProtKB-ARBA"/>
</dbReference>
<dbReference type="PROSITE" id="PS50885">
    <property type="entry name" value="HAMP"/>
    <property type="match status" value="1"/>
</dbReference>
<evidence type="ECO:0000256" key="6">
    <source>
        <dbReference type="ARBA" id="ARBA00029447"/>
    </source>
</evidence>